<sequence>MSSTMTPETTASALLEHHELQDEVFGAAGLVVRCRDLAELEAVIDALEGQLTVAMFVSDDDEADARRLVPKLEMLAGRLLVNGFGTGVEVSPAMVHGGPYPATADGRSTSVATLAIDRFLRPVSYQDFSCTLLPEVLR</sequence>
<dbReference type="InterPro" id="IPR016163">
    <property type="entry name" value="Ald_DH_C"/>
</dbReference>
<dbReference type="SUPFAM" id="SSF53720">
    <property type="entry name" value="ALDH-like"/>
    <property type="match status" value="1"/>
</dbReference>
<keyword evidence="2" id="KW-1185">Reference proteome</keyword>
<comment type="caution">
    <text evidence="1">The sequence shown here is derived from an EMBL/GenBank/DDBJ whole genome shotgun (WGS) entry which is preliminary data.</text>
</comment>
<dbReference type="GO" id="GO:0016620">
    <property type="term" value="F:oxidoreductase activity, acting on the aldehyde or oxo group of donors, NAD or NADP as acceptor"/>
    <property type="evidence" value="ECO:0007669"/>
    <property type="project" value="InterPro"/>
</dbReference>
<organism evidence="1 2">
    <name type="scientific">Rhizobium grahamii CCGE 502</name>
    <dbReference type="NCBI Taxonomy" id="990285"/>
    <lineage>
        <taxon>Bacteria</taxon>
        <taxon>Pseudomonadati</taxon>
        <taxon>Pseudomonadota</taxon>
        <taxon>Alphaproteobacteria</taxon>
        <taxon>Hyphomicrobiales</taxon>
        <taxon>Rhizobiaceae</taxon>
        <taxon>Rhizobium/Agrobacterium group</taxon>
        <taxon>Rhizobium</taxon>
    </lineage>
</organism>
<evidence type="ECO:0000313" key="1">
    <source>
        <dbReference type="EMBL" id="EPE98762.1"/>
    </source>
</evidence>
<dbReference type="STRING" id="990285.RGCCGE502_10055"/>
<dbReference type="eggNOG" id="COG1012">
    <property type="taxonomic scope" value="Bacteria"/>
</dbReference>
<dbReference type="EMBL" id="AEYE02000011">
    <property type="protein sequence ID" value="EPE98762.1"/>
    <property type="molecule type" value="Genomic_DNA"/>
</dbReference>
<accession>S3HJ43</accession>
<name>S3HJ43_9HYPH</name>
<evidence type="ECO:0000313" key="2">
    <source>
        <dbReference type="Proteomes" id="UP000014411"/>
    </source>
</evidence>
<dbReference type="Gene3D" id="3.40.309.10">
    <property type="entry name" value="Aldehyde Dehydrogenase, Chain A, domain 2"/>
    <property type="match status" value="1"/>
</dbReference>
<dbReference type="InterPro" id="IPR016161">
    <property type="entry name" value="Ald_DH/histidinol_DH"/>
</dbReference>
<reference evidence="1 2" key="1">
    <citation type="journal article" date="2012" name="J. Bacteriol.">
        <title>Genome sequence of Rhizobium grahamii CCGE502, a broad-host-range symbiont with low nodulation competitiveness in Phaseolus vulgaris.</title>
        <authorList>
            <person name="Althabegoiti M.J."/>
            <person name="Lozano L."/>
            <person name="Torres-Tejerizo G."/>
            <person name="Ormeno-Orrillo E."/>
            <person name="Rogel M.A."/>
            <person name="Gonzalez V."/>
            <person name="Martinez-Romero E."/>
        </authorList>
    </citation>
    <scope>NUCLEOTIDE SEQUENCE [LARGE SCALE GENOMIC DNA]</scope>
    <source>
        <strain evidence="1 2">CCGE 502</strain>
    </source>
</reference>
<dbReference type="AlphaFoldDB" id="S3HJ43"/>
<proteinExistence type="predicted"/>
<dbReference type="Proteomes" id="UP000014411">
    <property type="component" value="Unassembled WGS sequence"/>
</dbReference>
<protein>
    <submittedName>
        <fullName evidence="1">Aldehyde dehydrogenase</fullName>
    </submittedName>
</protein>
<gene>
    <name evidence="1" type="ORF">RGCCGE502_10055</name>
</gene>
<dbReference type="HOGENOM" id="CLU_027555_2_1_5"/>